<evidence type="ECO:0000256" key="1">
    <source>
        <dbReference type="ARBA" id="ARBA00004123"/>
    </source>
</evidence>
<accession>A0A0S1YYL8</accession>
<dbReference type="InterPro" id="IPR036879">
    <property type="entry name" value="TF_MADSbox_sf"/>
</dbReference>
<evidence type="ECO:0000256" key="5">
    <source>
        <dbReference type="ARBA" id="ARBA00023242"/>
    </source>
</evidence>
<dbReference type="SMART" id="SM00432">
    <property type="entry name" value="MADS"/>
    <property type="match status" value="1"/>
</dbReference>
<keyword evidence="6" id="KW-0175">Coiled coil</keyword>
<feature type="coiled-coil region" evidence="6">
    <location>
        <begin position="147"/>
        <end position="174"/>
    </location>
</feature>
<evidence type="ECO:0000256" key="3">
    <source>
        <dbReference type="ARBA" id="ARBA00023125"/>
    </source>
</evidence>
<dbReference type="GO" id="GO:0005634">
    <property type="term" value="C:nucleus"/>
    <property type="evidence" value="ECO:0007669"/>
    <property type="project" value="UniProtKB-SubCell"/>
</dbReference>
<dbReference type="GO" id="GO:0045944">
    <property type="term" value="P:positive regulation of transcription by RNA polymerase II"/>
    <property type="evidence" value="ECO:0007669"/>
    <property type="project" value="InterPro"/>
</dbReference>
<dbReference type="InterPro" id="IPR050142">
    <property type="entry name" value="MADS-box/MEF2_TF"/>
</dbReference>
<sequence>MGRGKIEIRRIENSTNRQVTYSKRRTGILKKAKELTVLCDAEVSLIMFSTTGKLTEYISPNTTMKLFFDKYRKTSEYDIWQPHYEQMQMNLKKLKDINAKLRRQIGQRIGEDLEDLNIAELRGLEQQIDSSLRIVSQRKYSLIHTQTETSKKKIKQLEEMNTNLLHEYEERIEEAYAFSNHEAMSEVFAFRLQPTQHHLGAYGLHDLRLG</sequence>
<evidence type="ECO:0000313" key="9">
    <source>
        <dbReference type="EMBL" id="ALM95512.1"/>
    </source>
</evidence>
<dbReference type="InterPro" id="IPR033896">
    <property type="entry name" value="MEF2-like_N"/>
</dbReference>
<evidence type="ECO:0000256" key="4">
    <source>
        <dbReference type="ARBA" id="ARBA00023163"/>
    </source>
</evidence>
<dbReference type="PANTHER" id="PTHR48019">
    <property type="entry name" value="SERUM RESPONSE FACTOR HOMOLOG"/>
    <property type="match status" value="1"/>
</dbReference>
<keyword evidence="5" id="KW-0539">Nucleus</keyword>
<evidence type="ECO:0000256" key="6">
    <source>
        <dbReference type="SAM" id="Coils"/>
    </source>
</evidence>
<keyword evidence="3" id="KW-0238">DNA-binding</keyword>
<dbReference type="InterPro" id="IPR002487">
    <property type="entry name" value="TF_Kbox"/>
</dbReference>
<dbReference type="GO" id="GO:0003700">
    <property type="term" value="F:DNA-binding transcription factor activity"/>
    <property type="evidence" value="ECO:0007669"/>
    <property type="project" value="InterPro"/>
</dbReference>
<dbReference type="SUPFAM" id="SSF55455">
    <property type="entry name" value="SRF-like"/>
    <property type="match status" value="1"/>
</dbReference>
<keyword evidence="2" id="KW-0805">Transcription regulation</keyword>
<feature type="domain" description="K-box" evidence="8">
    <location>
        <begin position="84"/>
        <end position="174"/>
    </location>
</feature>
<dbReference type="Gene3D" id="3.40.1810.10">
    <property type="entry name" value="Transcription factor, MADS-box"/>
    <property type="match status" value="1"/>
</dbReference>
<dbReference type="Pfam" id="PF01486">
    <property type="entry name" value="K-box"/>
    <property type="match status" value="1"/>
</dbReference>
<evidence type="ECO:0000259" key="7">
    <source>
        <dbReference type="PROSITE" id="PS50066"/>
    </source>
</evidence>
<dbReference type="InterPro" id="IPR002100">
    <property type="entry name" value="TF_MADSbox"/>
</dbReference>
<dbReference type="PRINTS" id="PR00404">
    <property type="entry name" value="MADSDOMAIN"/>
</dbReference>
<dbReference type="GO" id="GO:0000977">
    <property type="term" value="F:RNA polymerase II transcription regulatory region sequence-specific DNA binding"/>
    <property type="evidence" value="ECO:0007669"/>
    <property type="project" value="InterPro"/>
</dbReference>
<proteinExistence type="evidence at transcript level"/>
<evidence type="ECO:0000259" key="8">
    <source>
        <dbReference type="PROSITE" id="PS51297"/>
    </source>
</evidence>
<reference evidence="9" key="1">
    <citation type="submission" date="2015-10" db="EMBL/GenBank/DDBJ databases">
        <title>Floral organ identity determination in Nigella damascena, a species with spiral flowers.</title>
        <authorList>
            <person name="Wang P."/>
            <person name="Liao H."/>
            <person name="Zhang W."/>
            <person name="Yu X."/>
            <person name="Zhang R."/>
            <person name="Shan H."/>
            <person name="Duan X."/>
            <person name="Yao X."/>
            <person name="Kong H."/>
        </authorList>
    </citation>
    <scope>NUCLEOTIDE SEQUENCE</scope>
</reference>
<evidence type="ECO:0000256" key="2">
    <source>
        <dbReference type="ARBA" id="ARBA00023015"/>
    </source>
</evidence>
<comment type="subcellular location">
    <subcellularLocation>
        <location evidence="1">Nucleus</location>
    </subcellularLocation>
</comment>
<dbReference type="CDD" id="cd00265">
    <property type="entry name" value="MADS_MEF2_like"/>
    <property type="match status" value="1"/>
</dbReference>
<dbReference type="AlphaFoldDB" id="A0A0S1YYL8"/>
<dbReference type="GO" id="GO:0046983">
    <property type="term" value="F:protein dimerization activity"/>
    <property type="evidence" value="ECO:0007669"/>
    <property type="project" value="InterPro"/>
</dbReference>
<dbReference type="EMBL" id="KT984411">
    <property type="protein sequence ID" value="ALM95512.1"/>
    <property type="molecule type" value="mRNA"/>
</dbReference>
<feature type="domain" description="MADS-box" evidence="7">
    <location>
        <begin position="1"/>
        <end position="61"/>
    </location>
</feature>
<gene>
    <name evidence="9" type="primary">AP3-1</name>
</gene>
<protein>
    <submittedName>
        <fullName evidence="9">APETALA3-like protein 1</fullName>
    </submittedName>
</protein>
<dbReference type="PROSITE" id="PS50066">
    <property type="entry name" value="MADS_BOX_2"/>
    <property type="match status" value="1"/>
</dbReference>
<dbReference type="PROSITE" id="PS51297">
    <property type="entry name" value="K_BOX"/>
    <property type="match status" value="1"/>
</dbReference>
<keyword evidence="4" id="KW-0804">Transcription</keyword>
<name>A0A0S1YYL8_NIGDA</name>
<dbReference type="PROSITE" id="PS00350">
    <property type="entry name" value="MADS_BOX_1"/>
    <property type="match status" value="1"/>
</dbReference>
<dbReference type="Pfam" id="PF00319">
    <property type="entry name" value="SRF-TF"/>
    <property type="match status" value="1"/>
</dbReference>
<organism evidence="9">
    <name type="scientific">Nigella damascena</name>
    <name type="common">Love-in-a-mist</name>
    <dbReference type="NCBI Taxonomy" id="3444"/>
    <lineage>
        <taxon>Eukaryota</taxon>
        <taxon>Viridiplantae</taxon>
        <taxon>Streptophyta</taxon>
        <taxon>Embryophyta</taxon>
        <taxon>Tracheophyta</taxon>
        <taxon>Spermatophyta</taxon>
        <taxon>Magnoliopsida</taxon>
        <taxon>Ranunculales</taxon>
        <taxon>Ranunculaceae</taxon>
        <taxon>Ranunculoideae</taxon>
        <taxon>Nigelleae</taxon>
        <taxon>Nigella</taxon>
    </lineage>
</organism>